<reference evidence="2 3" key="1">
    <citation type="submission" date="2016-10" db="EMBL/GenBank/DDBJ databases">
        <authorList>
            <person name="Varghese N."/>
            <person name="Submissions S."/>
        </authorList>
    </citation>
    <scope>NUCLEOTIDE SEQUENCE [LARGE SCALE GENOMIC DNA]</scope>
    <source>
        <strain evidence="2 3">DSM 16643</strain>
    </source>
</reference>
<dbReference type="AlphaFoldDB" id="A0A1G5VAL8"/>
<evidence type="ECO:0000313" key="2">
    <source>
        <dbReference type="EMBL" id="SDA42864.1"/>
    </source>
</evidence>
<dbReference type="EMBL" id="FMXB01000003">
    <property type="protein sequence ID" value="SDA42864.1"/>
    <property type="molecule type" value="Genomic_DNA"/>
</dbReference>
<accession>A0A1G5VAL8</accession>
<sequence length="65" mass="7906">MTGKIGFKEMWEYIEQERYRKIIKSKDEKIANLKEELDHMRQVNEILLKYAPEDVAKDYRNSIND</sequence>
<protein>
    <submittedName>
        <fullName evidence="2">Uncharacterized protein</fullName>
    </submittedName>
</protein>
<name>A0A1G5VAL8_9EURY</name>
<keyword evidence="1" id="KW-0175">Coiled coil</keyword>
<keyword evidence="3" id="KW-1185">Reference proteome</keyword>
<proteinExistence type="predicted"/>
<dbReference type="RefSeq" id="WP_149731121.1">
    <property type="nucleotide sequence ID" value="NZ_FMXB01000003.1"/>
</dbReference>
<organism evidence="2 3">
    <name type="scientific">Methanobrevibacter millerae</name>
    <dbReference type="NCBI Taxonomy" id="230361"/>
    <lineage>
        <taxon>Archaea</taxon>
        <taxon>Methanobacteriati</taxon>
        <taxon>Methanobacteriota</taxon>
        <taxon>Methanomada group</taxon>
        <taxon>Methanobacteria</taxon>
        <taxon>Methanobacteriales</taxon>
        <taxon>Methanobacteriaceae</taxon>
        <taxon>Methanobrevibacter</taxon>
    </lineage>
</organism>
<evidence type="ECO:0000256" key="1">
    <source>
        <dbReference type="SAM" id="Coils"/>
    </source>
</evidence>
<feature type="coiled-coil region" evidence="1">
    <location>
        <begin position="16"/>
        <end position="43"/>
    </location>
</feature>
<gene>
    <name evidence="2" type="ORF">SAMN02910315_00481</name>
</gene>
<evidence type="ECO:0000313" key="3">
    <source>
        <dbReference type="Proteomes" id="UP000323439"/>
    </source>
</evidence>
<dbReference type="Proteomes" id="UP000323439">
    <property type="component" value="Unassembled WGS sequence"/>
</dbReference>